<gene>
    <name evidence="2" type="ORF">BDV27DRAFT_132582</name>
</gene>
<dbReference type="GeneID" id="43652358"/>
<dbReference type="Proteomes" id="UP000326268">
    <property type="component" value="Unassembled WGS sequence"/>
</dbReference>
<sequence length="81" mass="8943">MSCRKNRYDWIYRHNLVTSHPTAQITTQRRNKPPHQGSLILKPNPGVKPKPSYPTGLGCAPTSTTLAPIFSDDMPTIPGTS</sequence>
<feature type="region of interest" description="Disordered" evidence="1">
    <location>
        <begin position="21"/>
        <end position="58"/>
    </location>
</feature>
<evidence type="ECO:0000313" key="3">
    <source>
        <dbReference type="Proteomes" id="UP000326268"/>
    </source>
</evidence>
<reference evidence="2 3" key="1">
    <citation type="submission" date="2019-04" db="EMBL/GenBank/DDBJ databases">
        <title>Friends and foes A comparative genomics studyof 23 Aspergillus species from section Flavi.</title>
        <authorList>
            <consortium name="DOE Joint Genome Institute"/>
            <person name="Kjaerbolling I."/>
            <person name="Vesth T."/>
            <person name="Frisvad J.C."/>
            <person name="Nybo J.L."/>
            <person name="Theobald S."/>
            <person name="Kildgaard S."/>
            <person name="Isbrandt T."/>
            <person name="Kuo A."/>
            <person name="Sato A."/>
            <person name="Lyhne E.K."/>
            <person name="Kogle M.E."/>
            <person name="Wiebenga A."/>
            <person name="Kun R.S."/>
            <person name="Lubbers R.J."/>
            <person name="Makela M.R."/>
            <person name="Barry K."/>
            <person name="Chovatia M."/>
            <person name="Clum A."/>
            <person name="Daum C."/>
            <person name="Haridas S."/>
            <person name="He G."/>
            <person name="LaButti K."/>
            <person name="Lipzen A."/>
            <person name="Mondo S."/>
            <person name="Riley R."/>
            <person name="Salamov A."/>
            <person name="Simmons B.A."/>
            <person name="Magnuson J.K."/>
            <person name="Henrissat B."/>
            <person name="Mortensen U.H."/>
            <person name="Larsen T.O."/>
            <person name="Devries R.P."/>
            <person name="Grigoriev I.V."/>
            <person name="Machida M."/>
            <person name="Baker S.E."/>
            <person name="Andersen M.R."/>
        </authorList>
    </citation>
    <scope>NUCLEOTIDE SEQUENCE [LARGE SCALE GENOMIC DNA]</scope>
    <source>
        <strain evidence="2 3">CBS 763.97</strain>
    </source>
</reference>
<keyword evidence="3" id="KW-1185">Reference proteome</keyword>
<dbReference type="AlphaFoldDB" id="A0A5N6ZVZ1"/>
<proteinExistence type="predicted"/>
<evidence type="ECO:0000256" key="1">
    <source>
        <dbReference type="SAM" id="MobiDB-lite"/>
    </source>
</evidence>
<dbReference type="RefSeq" id="XP_031924808.1">
    <property type="nucleotide sequence ID" value="XM_032067912.1"/>
</dbReference>
<feature type="non-terminal residue" evidence="2">
    <location>
        <position position="81"/>
    </location>
</feature>
<accession>A0A5N6ZVZ1</accession>
<organism evidence="2 3">
    <name type="scientific">Aspergillus caelatus</name>
    <dbReference type="NCBI Taxonomy" id="61420"/>
    <lineage>
        <taxon>Eukaryota</taxon>
        <taxon>Fungi</taxon>
        <taxon>Dikarya</taxon>
        <taxon>Ascomycota</taxon>
        <taxon>Pezizomycotina</taxon>
        <taxon>Eurotiomycetes</taxon>
        <taxon>Eurotiomycetidae</taxon>
        <taxon>Eurotiales</taxon>
        <taxon>Aspergillaceae</taxon>
        <taxon>Aspergillus</taxon>
        <taxon>Aspergillus subgen. Circumdati</taxon>
    </lineage>
</organism>
<evidence type="ECO:0000313" key="2">
    <source>
        <dbReference type="EMBL" id="KAE8361727.1"/>
    </source>
</evidence>
<dbReference type="EMBL" id="ML737725">
    <property type="protein sequence ID" value="KAE8361727.1"/>
    <property type="molecule type" value="Genomic_DNA"/>
</dbReference>
<name>A0A5N6ZVZ1_9EURO</name>
<protein>
    <submittedName>
        <fullName evidence="2">Uncharacterized protein</fullName>
    </submittedName>
</protein>